<organism evidence="6 7">
    <name type="scientific">Hyaloscypha hepaticicola</name>
    <dbReference type="NCBI Taxonomy" id="2082293"/>
    <lineage>
        <taxon>Eukaryota</taxon>
        <taxon>Fungi</taxon>
        <taxon>Dikarya</taxon>
        <taxon>Ascomycota</taxon>
        <taxon>Pezizomycotina</taxon>
        <taxon>Leotiomycetes</taxon>
        <taxon>Helotiales</taxon>
        <taxon>Hyaloscyphaceae</taxon>
        <taxon>Hyaloscypha</taxon>
    </lineage>
</organism>
<accession>A0A2J6PZ20</accession>
<proteinExistence type="predicted"/>
<dbReference type="InterPro" id="IPR027417">
    <property type="entry name" value="P-loop_NTPase"/>
</dbReference>
<dbReference type="PANTHER" id="PTHR45626:SF22">
    <property type="entry name" value="DNA REPAIR PROTEIN RAD5"/>
    <property type="match status" value="1"/>
</dbReference>
<evidence type="ECO:0000313" key="6">
    <source>
        <dbReference type="EMBL" id="PMD19258.1"/>
    </source>
</evidence>
<dbReference type="GO" id="GO:0005524">
    <property type="term" value="F:ATP binding"/>
    <property type="evidence" value="ECO:0007669"/>
    <property type="project" value="UniProtKB-KW"/>
</dbReference>
<feature type="domain" description="Helicase ATP-binding" evidence="4">
    <location>
        <begin position="53"/>
        <end position="243"/>
    </location>
</feature>
<dbReference type="InterPro" id="IPR001650">
    <property type="entry name" value="Helicase_C-like"/>
</dbReference>
<keyword evidence="3" id="KW-0067">ATP-binding</keyword>
<keyword evidence="2" id="KW-0378">Hydrolase</keyword>
<sequence length="627" mass="71046">MPQPSHQKQALSFLLSRERGWNLSGLRRDVWRSYDDRFGWTRYQNTLNGMTQAEPPKQFRGGILADEMGLGKTLSMLALLAAAGTPTSSCSCHGDLDLSDSIPTTTGTLIVMPLSLLTVWDSQIKSNMGNGFRSLVYYGQGRQAPRSDLESCDAVITTYNVVASEWKNRKRPGKVPTNSTHDLFSLKWHRLVLDEAHMIRGSSTQNARAVREVDAIHRWCITGTPLQNRVSDISSLLQFLRVYPYDNPKTFVADIIEPWKDEINDKALYRLRLLMKMIALHRSKKIINLPPREEIIKEIYFNTNELKIYESAREGTIRLLDQTLSSGPASASTYLNAFQRMNEMRYICNHGTSKSNNNAESVEPELDQDENTTNEHELDHILDNSDEACLICGTDISEQQESSIYANSIVAVKKEQLRLCIICAQKGAKTPILQLPTPPSSQDDIMQLNDLEKELPSKIKAIVSYIQEIPQGDKCVIFSVWTTTLDIMYQGLTAAGIHCCRYQGSMRYANRTESLEKFRVDESIKVILVSITCGGQGLNLTTANHCILIEPQWNPMVEEQAISRIHRLGQKKAVFICRFVIINTFEQRILERQTRKRVLADLVLGRQKPKEGDDGRKQLAHLRQLIC</sequence>
<dbReference type="GO" id="GO:0016787">
    <property type="term" value="F:hydrolase activity"/>
    <property type="evidence" value="ECO:0007669"/>
    <property type="project" value="UniProtKB-KW"/>
</dbReference>
<name>A0A2J6PZ20_9HELO</name>
<dbReference type="EMBL" id="KZ613490">
    <property type="protein sequence ID" value="PMD19258.1"/>
    <property type="molecule type" value="Genomic_DNA"/>
</dbReference>
<dbReference type="Pfam" id="PF00271">
    <property type="entry name" value="Helicase_C"/>
    <property type="match status" value="1"/>
</dbReference>
<dbReference type="InterPro" id="IPR000330">
    <property type="entry name" value="SNF2_N"/>
</dbReference>
<evidence type="ECO:0000313" key="7">
    <source>
        <dbReference type="Proteomes" id="UP000235672"/>
    </source>
</evidence>
<dbReference type="CDD" id="cd18793">
    <property type="entry name" value="SF2_C_SNF"/>
    <property type="match status" value="1"/>
</dbReference>
<reference evidence="6 7" key="1">
    <citation type="submission" date="2016-05" db="EMBL/GenBank/DDBJ databases">
        <title>A degradative enzymes factory behind the ericoid mycorrhizal symbiosis.</title>
        <authorList>
            <consortium name="DOE Joint Genome Institute"/>
            <person name="Martino E."/>
            <person name="Morin E."/>
            <person name="Grelet G."/>
            <person name="Kuo A."/>
            <person name="Kohler A."/>
            <person name="Daghino S."/>
            <person name="Barry K."/>
            <person name="Choi C."/>
            <person name="Cichocki N."/>
            <person name="Clum A."/>
            <person name="Copeland A."/>
            <person name="Hainaut M."/>
            <person name="Haridas S."/>
            <person name="Labutti K."/>
            <person name="Lindquist E."/>
            <person name="Lipzen A."/>
            <person name="Khouja H.-R."/>
            <person name="Murat C."/>
            <person name="Ohm R."/>
            <person name="Olson A."/>
            <person name="Spatafora J."/>
            <person name="Veneault-Fourrey C."/>
            <person name="Henrissat B."/>
            <person name="Grigoriev I."/>
            <person name="Martin F."/>
            <person name="Perotto S."/>
        </authorList>
    </citation>
    <scope>NUCLEOTIDE SEQUENCE [LARGE SCALE GENOMIC DNA]</scope>
    <source>
        <strain evidence="6 7">UAMH 7357</strain>
    </source>
</reference>
<dbReference type="Proteomes" id="UP000235672">
    <property type="component" value="Unassembled WGS sequence"/>
</dbReference>
<dbReference type="InterPro" id="IPR038718">
    <property type="entry name" value="SNF2-like_sf"/>
</dbReference>
<dbReference type="PROSITE" id="PS51192">
    <property type="entry name" value="HELICASE_ATP_BIND_1"/>
    <property type="match status" value="1"/>
</dbReference>
<dbReference type="Gene3D" id="3.40.50.10810">
    <property type="entry name" value="Tandem AAA-ATPase domain"/>
    <property type="match status" value="1"/>
</dbReference>
<keyword evidence="1" id="KW-0547">Nucleotide-binding</keyword>
<dbReference type="GO" id="GO:0005634">
    <property type="term" value="C:nucleus"/>
    <property type="evidence" value="ECO:0007669"/>
    <property type="project" value="TreeGrafter"/>
</dbReference>
<dbReference type="InterPro" id="IPR049730">
    <property type="entry name" value="SNF2/RAD54-like_C"/>
</dbReference>
<dbReference type="Gene3D" id="3.40.50.300">
    <property type="entry name" value="P-loop containing nucleotide triphosphate hydrolases"/>
    <property type="match status" value="1"/>
</dbReference>
<dbReference type="InterPro" id="IPR014001">
    <property type="entry name" value="Helicase_ATP-bd"/>
</dbReference>
<dbReference type="PROSITE" id="PS51194">
    <property type="entry name" value="HELICASE_CTER"/>
    <property type="match status" value="1"/>
</dbReference>
<evidence type="ECO:0000256" key="2">
    <source>
        <dbReference type="ARBA" id="ARBA00022801"/>
    </source>
</evidence>
<dbReference type="GO" id="GO:0006281">
    <property type="term" value="P:DNA repair"/>
    <property type="evidence" value="ECO:0007669"/>
    <property type="project" value="TreeGrafter"/>
</dbReference>
<dbReference type="SMART" id="SM00490">
    <property type="entry name" value="HELICc"/>
    <property type="match status" value="1"/>
</dbReference>
<dbReference type="OrthoDB" id="448448at2759"/>
<dbReference type="AlphaFoldDB" id="A0A2J6PZ20"/>
<evidence type="ECO:0000256" key="1">
    <source>
        <dbReference type="ARBA" id="ARBA00022741"/>
    </source>
</evidence>
<evidence type="ECO:0000256" key="3">
    <source>
        <dbReference type="ARBA" id="ARBA00022840"/>
    </source>
</evidence>
<feature type="domain" description="Helicase C-terminal" evidence="5">
    <location>
        <begin position="458"/>
        <end position="610"/>
    </location>
</feature>
<protein>
    <recommendedName>
        <fullName evidence="8">P-loop containing nucleoside triphosphate hydrolase protein</fullName>
    </recommendedName>
</protein>
<gene>
    <name evidence="6" type="ORF">NA56DRAFT_206781</name>
</gene>
<dbReference type="CDD" id="cd18008">
    <property type="entry name" value="DEXDc_SHPRH-like"/>
    <property type="match status" value="1"/>
</dbReference>
<dbReference type="SUPFAM" id="SSF52540">
    <property type="entry name" value="P-loop containing nucleoside triphosphate hydrolases"/>
    <property type="match status" value="2"/>
</dbReference>
<keyword evidence="7" id="KW-1185">Reference proteome</keyword>
<dbReference type="PANTHER" id="PTHR45626">
    <property type="entry name" value="TRANSCRIPTION TERMINATION FACTOR 2-RELATED"/>
    <property type="match status" value="1"/>
</dbReference>
<evidence type="ECO:0000259" key="5">
    <source>
        <dbReference type="PROSITE" id="PS51194"/>
    </source>
</evidence>
<dbReference type="GO" id="GO:0008094">
    <property type="term" value="F:ATP-dependent activity, acting on DNA"/>
    <property type="evidence" value="ECO:0007669"/>
    <property type="project" value="TreeGrafter"/>
</dbReference>
<evidence type="ECO:0008006" key="8">
    <source>
        <dbReference type="Google" id="ProtNLM"/>
    </source>
</evidence>
<dbReference type="InterPro" id="IPR050628">
    <property type="entry name" value="SNF2_RAD54_helicase_TF"/>
</dbReference>
<dbReference type="Pfam" id="PF00176">
    <property type="entry name" value="SNF2-rel_dom"/>
    <property type="match status" value="1"/>
</dbReference>
<dbReference type="SMART" id="SM00487">
    <property type="entry name" value="DEXDc"/>
    <property type="match status" value="1"/>
</dbReference>
<dbReference type="STRING" id="1745343.A0A2J6PZ20"/>
<evidence type="ECO:0000259" key="4">
    <source>
        <dbReference type="PROSITE" id="PS51192"/>
    </source>
</evidence>